<reference evidence="4 5" key="1">
    <citation type="journal article" date="2007" name="Genome Res.">
        <title>Genome characteristics of facultatively symbiotic Frankia sp. strains reflect host range and host plant biogeography.</title>
        <authorList>
            <person name="Normand P."/>
            <person name="Lapierre P."/>
            <person name="Tisa L.S."/>
            <person name="Gogarten J.P."/>
            <person name="Alloisio N."/>
            <person name="Bagnarol E."/>
            <person name="Bassi C.A."/>
            <person name="Berry A.M."/>
            <person name="Bickhart D.M."/>
            <person name="Choisne N."/>
            <person name="Couloux A."/>
            <person name="Cournoyer B."/>
            <person name="Cruveiller S."/>
            <person name="Daubin V."/>
            <person name="Demange N."/>
            <person name="Francino M.P."/>
            <person name="Goltsman E."/>
            <person name="Huang Y."/>
            <person name="Kopp O.R."/>
            <person name="Labarre L."/>
            <person name="Lapidus A."/>
            <person name="Lavire C."/>
            <person name="Marechal J."/>
            <person name="Martinez M."/>
            <person name="Mastronunzio J.E."/>
            <person name="Mullin B.C."/>
            <person name="Niemann J."/>
            <person name="Pujic P."/>
            <person name="Rawnsley T."/>
            <person name="Rouy Z."/>
            <person name="Schenowitz C."/>
            <person name="Sellstedt A."/>
            <person name="Tavares F."/>
            <person name="Tomkins J.P."/>
            <person name="Vallenet D."/>
            <person name="Valverde C."/>
            <person name="Wall L.G."/>
            <person name="Wang Y."/>
            <person name="Medigue C."/>
            <person name="Benson D.R."/>
        </authorList>
    </citation>
    <scope>NUCLEOTIDE SEQUENCE [LARGE SCALE GENOMIC DNA]</scope>
    <source>
        <strain evidence="5">DSM 45986 / CECT 9034 / ACN14a</strain>
    </source>
</reference>
<keyword evidence="5" id="KW-1185">Reference proteome</keyword>
<organism evidence="4 5">
    <name type="scientific">Frankia alni (strain DSM 45986 / CECT 9034 / ACN14a)</name>
    <dbReference type="NCBI Taxonomy" id="326424"/>
    <lineage>
        <taxon>Bacteria</taxon>
        <taxon>Bacillati</taxon>
        <taxon>Actinomycetota</taxon>
        <taxon>Actinomycetes</taxon>
        <taxon>Frankiales</taxon>
        <taxon>Frankiaceae</taxon>
        <taxon>Frankia</taxon>
    </lineage>
</organism>
<evidence type="ECO:0000313" key="5">
    <source>
        <dbReference type="Proteomes" id="UP000000657"/>
    </source>
</evidence>
<dbReference type="InterPro" id="IPR045431">
    <property type="entry name" value="EAD2"/>
</dbReference>
<dbReference type="InterPro" id="IPR045430">
    <property type="entry name" value="EAD1"/>
</dbReference>
<dbReference type="Pfam" id="PF19955">
    <property type="entry name" value="EAD1"/>
    <property type="match status" value="1"/>
</dbReference>
<proteinExistence type="predicted"/>
<feature type="compositionally biased region" description="Pro residues" evidence="1">
    <location>
        <begin position="132"/>
        <end position="143"/>
    </location>
</feature>
<name>Q0RQ20_FRAAA</name>
<dbReference type="AlphaFoldDB" id="Q0RQ20"/>
<sequence>MAGPGRAERDGIDGGDGIVEAVVDILDAEPLFAEPASLSMLARMTGKRLGFPLQVPSVPFRRQWLLAFVAECAANDGGLVALATVVGQMDGRGRVSRAVDRLVRGTGKRTAAADGRFAAADEPAAAGRRPKPPFPGPALPGPAPEATGLTVDEATALADVYSDPGAARRLLTRAGLPDRHQPRPQQSSQAFWWEVNRLVTNGAFPAGRARILREAAADYPANPWFSAR</sequence>
<feature type="compositionally biased region" description="Low complexity" evidence="1">
    <location>
        <begin position="112"/>
        <end position="127"/>
    </location>
</feature>
<dbReference type="Proteomes" id="UP000000657">
    <property type="component" value="Chromosome"/>
</dbReference>
<protein>
    <submittedName>
        <fullName evidence="4">Uncharacterized protein</fullName>
    </submittedName>
</protein>
<feature type="domain" description="Effector-associated" evidence="3">
    <location>
        <begin position="23"/>
        <end position="104"/>
    </location>
</feature>
<evidence type="ECO:0000259" key="3">
    <source>
        <dbReference type="Pfam" id="PF19956"/>
    </source>
</evidence>
<evidence type="ECO:0000256" key="1">
    <source>
        <dbReference type="SAM" id="MobiDB-lite"/>
    </source>
</evidence>
<evidence type="ECO:0000259" key="2">
    <source>
        <dbReference type="Pfam" id="PF19955"/>
    </source>
</evidence>
<dbReference type="KEGG" id="fal:FRAAL1704"/>
<dbReference type="Pfam" id="PF19956">
    <property type="entry name" value="EAD2"/>
    <property type="match status" value="1"/>
</dbReference>
<evidence type="ECO:0000313" key="4">
    <source>
        <dbReference type="EMBL" id="CAJ60357.1"/>
    </source>
</evidence>
<dbReference type="HOGENOM" id="CLU_1093053_0_0_11"/>
<accession>Q0RQ20</accession>
<feature type="domain" description="Effector-associated" evidence="2">
    <location>
        <begin position="154"/>
        <end position="227"/>
    </location>
</feature>
<dbReference type="EMBL" id="CT573213">
    <property type="protein sequence ID" value="CAJ60357.1"/>
    <property type="molecule type" value="Genomic_DNA"/>
</dbReference>
<gene>
    <name evidence="4" type="ordered locus">FRAAL1704</name>
</gene>
<feature type="region of interest" description="Disordered" evidence="1">
    <location>
        <begin position="112"/>
        <end position="147"/>
    </location>
</feature>